<dbReference type="AlphaFoldDB" id="S0FWV7"/>
<name>S0FWV7_RUMCE</name>
<dbReference type="GO" id="GO:0043190">
    <property type="term" value="C:ATP-binding cassette (ABC) transporter complex"/>
    <property type="evidence" value="ECO:0007669"/>
    <property type="project" value="InterPro"/>
</dbReference>
<proteinExistence type="predicted"/>
<keyword evidence="2" id="KW-1003">Cell membrane</keyword>
<evidence type="ECO:0000313" key="7">
    <source>
        <dbReference type="EMBL" id="EMS73053.1"/>
    </source>
</evidence>
<accession>S0FWV7</accession>
<organism evidence="7 8">
    <name type="scientific">Ruminiclostridium cellobioparum subsp. termitidis CT1112</name>
    <dbReference type="NCBI Taxonomy" id="1195236"/>
    <lineage>
        <taxon>Bacteria</taxon>
        <taxon>Bacillati</taxon>
        <taxon>Bacillota</taxon>
        <taxon>Clostridia</taxon>
        <taxon>Eubacteriales</taxon>
        <taxon>Oscillospiraceae</taxon>
        <taxon>Ruminiclostridium</taxon>
    </lineage>
</organism>
<comment type="caution">
    <text evidence="7">The sequence shown here is derived from an EMBL/GenBank/DDBJ whole genome shotgun (WGS) entry which is preliminary data.</text>
</comment>
<dbReference type="eggNOG" id="COG0619">
    <property type="taxonomic scope" value="Bacteria"/>
</dbReference>
<dbReference type="STRING" id="1195236.CTER_0934"/>
<evidence type="ECO:0000256" key="3">
    <source>
        <dbReference type="ARBA" id="ARBA00022692"/>
    </source>
</evidence>
<dbReference type="GO" id="GO:0006824">
    <property type="term" value="P:cobalt ion transport"/>
    <property type="evidence" value="ECO:0007669"/>
    <property type="project" value="InterPro"/>
</dbReference>
<evidence type="ECO:0000256" key="6">
    <source>
        <dbReference type="SAM" id="Phobius"/>
    </source>
</evidence>
<dbReference type="Pfam" id="PF02361">
    <property type="entry name" value="CbiQ"/>
    <property type="match status" value="1"/>
</dbReference>
<evidence type="ECO:0000256" key="5">
    <source>
        <dbReference type="ARBA" id="ARBA00023136"/>
    </source>
</evidence>
<feature type="transmembrane region" description="Helical" evidence="6">
    <location>
        <begin position="238"/>
        <end position="259"/>
    </location>
</feature>
<dbReference type="RefSeq" id="WP_004624383.1">
    <property type="nucleotide sequence ID" value="NZ_AORV01000022.1"/>
</dbReference>
<keyword evidence="8" id="KW-1185">Reference proteome</keyword>
<protein>
    <submittedName>
        <fullName evidence="7">Cobalt ABC transporter, permease protein CbiQ</fullName>
    </submittedName>
</protein>
<keyword evidence="5 6" id="KW-0472">Membrane</keyword>
<comment type="subcellular location">
    <subcellularLocation>
        <location evidence="1">Cell membrane</location>
        <topology evidence="1">Multi-pass membrane protein</topology>
    </subcellularLocation>
</comment>
<dbReference type="InterPro" id="IPR052770">
    <property type="entry name" value="Cobalt_transport_CbiQ"/>
</dbReference>
<keyword evidence="4 6" id="KW-1133">Transmembrane helix</keyword>
<dbReference type="Proteomes" id="UP000014155">
    <property type="component" value="Unassembled WGS sequence"/>
</dbReference>
<evidence type="ECO:0000313" key="8">
    <source>
        <dbReference type="Proteomes" id="UP000014155"/>
    </source>
</evidence>
<feature type="transmembrane region" description="Helical" evidence="6">
    <location>
        <begin position="23"/>
        <end position="51"/>
    </location>
</feature>
<feature type="transmembrane region" description="Helical" evidence="6">
    <location>
        <begin position="63"/>
        <end position="84"/>
    </location>
</feature>
<evidence type="ECO:0000256" key="2">
    <source>
        <dbReference type="ARBA" id="ARBA00022475"/>
    </source>
</evidence>
<dbReference type="PANTHER" id="PTHR43723:SF1">
    <property type="entry name" value="COBALT TRANSPORT PROTEIN CBIQ"/>
    <property type="match status" value="1"/>
</dbReference>
<keyword evidence="3 6" id="KW-0812">Transmembrane</keyword>
<evidence type="ECO:0000256" key="4">
    <source>
        <dbReference type="ARBA" id="ARBA00022989"/>
    </source>
</evidence>
<dbReference type="PANTHER" id="PTHR43723">
    <property type="entry name" value="COBALT TRANSPORT PROTEIN CBIQ"/>
    <property type="match status" value="1"/>
</dbReference>
<gene>
    <name evidence="7" type="ORF">CTER_0934</name>
</gene>
<dbReference type="InterPro" id="IPR003339">
    <property type="entry name" value="ABC/ECF_trnsptr_transmembrane"/>
</dbReference>
<reference evidence="7 8" key="1">
    <citation type="journal article" date="2013" name="Genome Announc.">
        <title>Draft Genome Sequence of the Cellulolytic, Mesophilic, Anaerobic Bacterium Clostridium termitidis Strain CT1112 (DSM 5398).</title>
        <authorList>
            <person name="Lal S."/>
            <person name="Ramachandran U."/>
            <person name="Zhang X."/>
            <person name="Munir R."/>
            <person name="Sparling R."/>
            <person name="Levin D.B."/>
        </authorList>
    </citation>
    <scope>NUCLEOTIDE SEQUENCE [LARGE SCALE GENOMIC DNA]</scope>
    <source>
        <strain evidence="7 8">CT1112</strain>
    </source>
</reference>
<evidence type="ECO:0000256" key="1">
    <source>
        <dbReference type="ARBA" id="ARBA00004651"/>
    </source>
</evidence>
<dbReference type="EMBL" id="AORV01000022">
    <property type="protein sequence ID" value="EMS73053.1"/>
    <property type="molecule type" value="Genomic_DNA"/>
</dbReference>
<dbReference type="PATRIC" id="fig|1195236.3.peg.1224"/>
<dbReference type="CDD" id="cd16914">
    <property type="entry name" value="EcfT"/>
    <property type="match status" value="1"/>
</dbReference>
<dbReference type="NCBIfam" id="TIGR02454">
    <property type="entry name" value="ECF_T_CbiQ"/>
    <property type="match status" value="1"/>
</dbReference>
<dbReference type="InterPro" id="IPR012809">
    <property type="entry name" value="ECF_CbiQ"/>
</dbReference>
<sequence length="260" mass="29151">MMLTDKYAYSSSLSRVSPEAKMLFSLVPLAICLLFNSIALSLVTIVIMAVATVKFGKMSLPTYMGFIMVPLGFMVIGTLTILINRFEQGHALLMGLQVGQYAYGIDAGSLNLSLKLVLRALGAVSCMYFLSLNTPLSDLFQVLGRTKLPQIIVTLMELIYRYIFVLLEEVERMIIAKDSRLGNINFKTSMSSLGEIISMLFIRAYQRSERIYAGLESRGYNGQFKTINEEYTYSKNMYIASVAVIILLLSAGMTERFFYI</sequence>